<evidence type="ECO:0000256" key="3">
    <source>
        <dbReference type="ARBA" id="ARBA00022989"/>
    </source>
</evidence>
<feature type="signal peptide" evidence="6">
    <location>
        <begin position="1"/>
        <end position="23"/>
    </location>
</feature>
<name>A0A1I1YQT1_9BACT</name>
<dbReference type="PANTHER" id="PTHR21419">
    <property type="match status" value="1"/>
</dbReference>
<dbReference type="RefSeq" id="WP_096328351.1">
    <property type="nucleotide sequence ID" value="NZ_FOMX01000010.1"/>
</dbReference>
<evidence type="ECO:0000256" key="5">
    <source>
        <dbReference type="ARBA" id="ARBA00023180"/>
    </source>
</evidence>
<dbReference type="InterPro" id="IPR045232">
    <property type="entry name" value="FAM234"/>
</dbReference>
<dbReference type="PROSITE" id="PS51470">
    <property type="entry name" value="FG_GAP"/>
    <property type="match status" value="2"/>
</dbReference>
<evidence type="ECO:0000256" key="6">
    <source>
        <dbReference type="SAM" id="SignalP"/>
    </source>
</evidence>
<reference evidence="8" key="1">
    <citation type="submission" date="2016-10" db="EMBL/GenBank/DDBJ databases">
        <authorList>
            <person name="Varghese N."/>
            <person name="Submissions S."/>
        </authorList>
    </citation>
    <scope>NUCLEOTIDE SEQUENCE [LARGE SCALE GENOMIC DNA]</scope>
    <source>
        <strain evidence="8">ATCC 25963</strain>
    </source>
</reference>
<evidence type="ECO:0000256" key="1">
    <source>
        <dbReference type="ARBA" id="ARBA00004167"/>
    </source>
</evidence>
<dbReference type="SUPFAM" id="SSF69318">
    <property type="entry name" value="Integrin alpha N-terminal domain"/>
    <property type="match status" value="1"/>
</dbReference>
<dbReference type="PRINTS" id="PR01185">
    <property type="entry name" value="INTEGRINA"/>
</dbReference>
<dbReference type="Proteomes" id="UP000199400">
    <property type="component" value="Unassembled WGS sequence"/>
</dbReference>
<proteinExistence type="predicted"/>
<dbReference type="AlphaFoldDB" id="A0A1I1YQT1"/>
<keyword evidence="8" id="KW-1185">Reference proteome</keyword>
<comment type="subcellular location">
    <subcellularLocation>
        <location evidence="1">Membrane</location>
        <topology evidence="1">Single-pass membrane protein</topology>
    </subcellularLocation>
</comment>
<evidence type="ECO:0000256" key="2">
    <source>
        <dbReference type="ARBA" id="ARBA00022692"/>
    </source>
</evidence>
<accession>A0A1I1YQT1</accession>
<dbReference type="InterPro" id="IPR000413">
    <property type="entry name" value="Integrin_alpha"/>
</dbReference>
<sequence length="452" mass="47823">MKTSIAITLTASTLFTLVTPASAAVVDFGYEASRLPDIDNDKLAELAVLVPDIGFNDLGTASIAALSGDTGAPLWTADIGDYRRMEFVPMDLLHDLDEDHHKDLLVANSYTDEVFLLSARSGDELAAWSSPAGAPTRFGHTIAALHQDLDDDGVPEFAVAATGAPHYAGSGVVYIFSGVLEGGLLTTIPGPEGSGFGFAIEPTYTDYDADGVDEILVSAIGQTHVVGGQIYRGSVYIINPATGATIDRIDNTDDQDLHANNILFGYTLQRTGDLDRNGVDDFIVGAPNVQGTLGTSSISVISGETGDEMCRYDSTIDFDGFGSGLAAKWRFDPLAIDHGTVDVVVGAPDEDTFGRVYALRIVGDPAGTCTVTPTFDELGAVAGSYAGNRVALYNRNINIAYQDEVEWLSPSSLLHSGFVVSQFEDSVPGGAIGSVRYYDSDGVLEKTFVYTP</sequence>
<dbReference type="InterPro" id="IPR028994">
    <property type="entry name" value="Integrin_alpha_N"/>
</dbReference>
<evidence type="ECO:0000256" key="4">
    <source>
        <dbReference type="ARBA" id="ARBA00023136"/>
    </source>
</evidence>
<keyword evidence="5" id="KW-0325">Glycoprotein</keyword>
<dbReference type="InterPro" id="IPR013519">
    <property type="entry name" value="Int_alpha_beta-p"/>
</dbReference>
<dbReference type="STRING" id="54.SAMN02745121_03477"/>
<dbReference type="EMBL" id="FOMX01000010">
    <property type="protein sequence ID" value="SFE21965.1"/>
    <property type="molecule type" value="Genomic_DNA"/>
</dbReference>
<dbReference type="SMART" id="SM00191">
    <property type="entry name" value="Int_alpha"/>
    <property type="match status" value="4"/>
</dbReference>
<gene>
    <name evidence="7" type="ORF">SAMN02745121_03477</name>
</gene>
<keyword evidence="4" id="KW-0472">Membrane</keyword>
<keyword evidence="2" id="KW-0812">Transmembrane</keyword>
<dbReference type="GO" id="GO:0008305">
    <property type="term" value="C:integrin complex"/>
    <property type="evidence" value="ECO:0007669"/>
    <property type="project" value="InterPro"/>
</dbReference>
<evidence type="ECO:0000313" key="7">
    <source>
        <dbReference type="EMBL" id="SFE21965.1"/>
    </source>
</evidence>
<evidence type="ECO:0000313" key="8">
    <source>
        <dbReference type="Proteomes" id="UP000199400"/>
    </source>
</evidence>
<dbReference type="Gene3D" id="2.130.10.130">
    <property type="entry name" value="Integrin alpha, N-terminal"/>
    <property type="match status" value="3"/>
</dbReference>
<evidence type="ECO:0008006" key="9">
    <source>
        <dbReference type="Google" id="ProtNLM"/>
    </source>
</evidence>
<feature type="chain" id="PRO_5011520909" description="Repeat domain-containing protein" evidence="6">
    <location>
        <begin position="24"/>
        <end position="452"/>
    </location>
</feature>
<organism evidence="7 8">
    <name type="scientific">Nannocystis exedens</name>
    <dbReference type="NCBI Taxonomy" id="54"/>
    <lineage>
        <taxon>Bacteria</taxon>
        <taxon>Pseudomonadati</taxon>
        <taxon>Myxococcota</taxon>
        <taxon>Polyangia</taxon>
        <taxon>Nannocystales</taxon>
        <taxon>Nannocystaceae</taxon>
        <taxon>Nannocystis</taxon>
    </lineage>
</organism>
<protein>
    <recommendedName>
        <fullName evidence="9">Repeat domain-containing protein</fullName>
    </recommendedName>
</protein>
<dbReference type="GO" id="GO:0007155">
    <property type="term" value="P:cell adhesion"/>
    <property type="evidence" value="ECO:0007669"/>
    <property type="project" value="InterPro"/>
</dbReference>
<keyword evidence="6" id="KW-0732">Signal</keyword>
<dbReference type="PANTHER" id="PTHR21419:SF23">
    <property type="entry name" value="PROTEIN DEFECTIVE IN EXINE FORMATION 1"/>
    <property type="match status" value="1"/>
</dbReference>
<keyword evidence="3" id="KW-1133">Transmembrane helix</keyword>